<evidence type="ECO:0000256" key="1">
    <source>
        <dbReference type="PROSITE-ProRule" id="PRU00047"/>
    </source>
</evidence>
<feature type="region of interest" description="Disordered" evidence="2">
    <location>
        <begin position="333"/>
        <end position="363"/>
    </location>
</feature>
<proteinExistence type="predicted"/>
<comment type="caution">
    <text evidence="4">The sequence shown here is derived from an EMBL/GenBank/DDBJ whole genome shotgun (WGS) entry which is preliminary data.</text>
</comment>
<organism evidence="4 5">
    <name type="scientific">Pisum sativum</name>
    <name type="common">Garden pea</name>
    <name type="synonym">Lathyrus oleraceus</name>
    <dbReference type="NCBI Taxonomy" id="3888"/>
    <lineage>
        <taxon>Eukaryota</taxon>
        <taxon>Viridiplantae</taxon>
        <taxon>Streptophyta</taxon>
        <taxon>Embryophyta</taxon>
        <taxon>Tracheophyta</taxon>
        <taxon>Spermatophyta</taxon>
        <taxon>Magnoliopsida</taxon>
        <taxon>eudicotyledons</taxon>
        <taxon>Gunneridae</taxon>
        <taxon>Pentapetalae</taxon>
        <taxon>rosids</taxon>
        <taxon>fabids</taxon>
        <taxon>Fabales</taxon>
        <taxon>Fabaceae</taxon>
        <taxon>Papilionoideae</taxon>
        <taxon>50 kb inversion clade</taxon>
        <taxon>NPAAA clade</taxon>
        <taxon>Hologalegina</taxon>
        <taxon>IRL clade</taxon>
        <taxon>Fabeae</taxon>
        <taxon>Lathyrus</taxon>
    </lineage>
</organism>
<keyword evidence="1" id="KW-0863">Zinc-finger</keyword>
<dbReference type="Pfam" id="PF00098">
    <property type="entry name" value="zf-CCHC"/>
    <property type="match status" value="1"/>
</dbReference>
<dbReference type="Proteomes" id="UP001058974">
    <property type="component" value="Chromosome 3"/>
</dbReference>
<dbReference type="Gene3D" id="4.10.60.10">
    <property type="entry name" value="Zinc finger, CCHC-type"/>
    <property type="match status" value="1"/>
</dbReference>
<dbReference type="PROSITE" id="PS50158">
    <property type="entry name" value="ZF_CCHC"/>
    <property type="match status" value="1"/>
</dbReference>
<dbReference type="Gramene" id="Psat03G0606800-T1">
    <property type="protein sequence ID" value="KAI5432181.1"/>
    <property type="gene ID" value="KIW84_036068"/>
</dbReference>
<dbReference type="Pfam" id="PF22936">
    <property type="entry name" value="Pol_BBD"/>
    <property type="match status" value="1"/>
</dbReference>
<keyword evidence="1" id="KW-0479">Metal-binding</keyword>
<dbReference type="SUPFAM" id="SSF57756">
    <property type="entry name" value="Retrovirus zinc finger-like domains"/>
    <property type="match status" value="1"/>
</dbReference>
<dbReference type="GO" id="GO:0003676">
    <property type="term" value="F:nucleic acid binding"/>
    <property type="evidence" value="ECO:0007669"/>
    <property type="project" value="InterPro"/>
</dbReference>
<keyword evidence="5" id="KW-1185">Reference proteome</keyword>
<dbReference type="InterPro" id="IPR001878">
    <property type="entry name" value="Znf_CCHC"/>
</dbReference>
<protein>
    <recommendedName>
        <fullName evidence="3">CCHC-type domain-containing protein</fullName>
    </recommendedName>
</protein>
<gene>
    <name evidence="4" type="ORF">KIW84_036068</name>
</gene>
<dbReference type="InterPro" id="IPR057670">
    <property type="entry name" value="SH3_retrovirus"/>
</dbReference>
<dbReference type="Pfam" id="PF25597">
    <property type="entry name" value="SH3_retrovirus"/>
    <property type="match status" value="1"/>
</dbReference>
<dbReference type="PANTHER" id="PTHR47592:SF27">
    <property type="entry name" value="OS08G0421700 PROTEIN"/>
    <property type="match status" value="1"/>
</dbReference>
<feature type="compositionally biased region" description="Polar residues" evidence="2">
    <location>
        <begin position="345"/>
        <end position="358"/>
    </location>
</feature>
<dbReference type="InterPro" id="IPR036875">
    <property type="entry name" value="Znf_CCHC_sf"/>
</dbReference>
<feature type="domain" description="CCHC-type" evidence="3">
    <location>
        <begin position="112"/>
        <end position="126"/>
    </location>
</feature>
<dbReference type="SMART" id="SM00343">
    <property type="entry name" value="ZnF_C2HC"/>
    <property type="match status" value="1"/>
</dbReference>
<dbReference type="PANTHER" id="PTHR47592">
    <property type="entry name" value="PBF68 PROTEIN"/>
    <property type="match status" value="1"/>
</dbReference>
<name>A0A9D4Y8N5_PEA</name>
<reference evidence="4 5" key="1">
    <citation type="journal article" date="2022" name="Nat. Genet.">
        <title>Improved pea reference genome and pan-genome highlight genomic features and evolutionary characteristics.</title>
        <authorList>
            <person name="Yang T."/>
            <person name="Liu R."/>
            <person name="Luo Y."/>
            <person name="Hu S."/>
            <person name="Wang D."/>
            <person name="Wang C."/>
            <person name="Pandey M.K."/>
            <person name="Ge S."/>
            <person name="Xu Q."/>
            <person name="Li N."/>
            <person name="Li G."/>
            <person name="Huang Y."/>
            <person name="Saxena R.K."/>
            <person name="Ji Y."/>
            <person name="Li M."/>
            <person name="Yan X."/>
            <person name="He Y."/>
            <person name="Liu Y."/>
            <person name="Wang X."/>
            <person name="Xiang C."/>
            <person name="Varshney R.K."/>
            <person name="Ding H."/>
            <person name="Gao S."/>
            <person name="Zong X."/>
        </authorList>
    </citation>
    <scope>NUCLEOTIDE SEQUENCE [LARGE SCALE GENOMIC DNA]</scope>
    <source>
        <strain evidence="4 5">cv. Zhongwan 6</strain>
    </source>
</reference>
<evidence type="ECO:0000313" key="4">
    <source>
        <dbReference type="EMBL" id="KAI5432181.1"/>
    </source>
</evidence>
<dbReference type="AlphaFoldDB" id="A0A9D4Y8N5"/>
<keyword evidence="1" id="KW-0862">Zinc</keyword>
<accession>A0A9D4Y8N5</accession>
<dbReference type="EMBL" id="JAMSHJ010000003">
    <property type="protein sequence ID" value="KAI5432181.1"/>
    <property type="molecule type" value="Genomic_DNA"/>
</dbReference>
<dbReference type="GO" id="GO:0008270">
    <property type="term" value="F:zinc ion binding"/>
    <property type="evidence" value="ECO:0007669"/>
    <property type="project" value="UniProtKB-KW"/>
</dbReference>
<sequence length="389" mass="44378">MAADEGKMKIEKFDGMDFSFWKMQIEDYLYQKKLHQPLMETKLDSMKEDEWNLLDRQALGVIRLSLSRNVAFNIVKEKTIAGLLKALSSMYEKPSASNKLELSFNNSKTIECWNCGKKGHYKNQCRLPPKNQEVKDEANVASTSRGEDVLICSLENKEESWVLDSGASFHATFQKEFFNNYVSGNLGKVYLGNEQSCEIAGKGVVKIKLGGFEWELKNVRHIPDLTKNLISVGQLASEGYTTVFHGDQWKISKGAMIVARGISFLGYGEDEFGYRPWDDENKKVIRSRDVGFNERVMYKDRHNTSTNESKLNDPIYAEVDDIPESPIIENPQLEESTEQSSEQQYDASETCTPTSILRRSSRPHVPNRRYMDYMLLTDGGEPEDYAEAC</sequence>
<evidence type="ECO:0000313" key="5">
    <source>
        <dbReference type="Proteomes" id="UP001058974"/>
    </source>
</evidence>
<dbReference type="InterPro" id="IPR054722">
    <property type="entry name" value="PolX-like_BBD"/>
</dbReference>
<evidence type="ECO:0000259" key="3">
    <source>
        <dbReference type="PROSITE" id="PS50158"/>
    </source>
</evidence>
<evidence type="ECO:0000256" key="2">
    <source>
        <dbReference type="SAM" id="MobiDB-lite"/>
    </source>
</evidence>